<dbReference type="GO" id="GO:1901135">
    <property type="term" value="P:carbohydrate derivative metabolic process"/>
    <property type="evidence" value="ECO:0007669"/>
    <property type="project" value="InterPro"/>
</dbReference>
<evidence type="ECO:0000259" key="1">
    <source>
        <dbReference type="PROSITE" id="PS51464"/>
    </source>
</evidence>
<accession>A0A1M4YEZ4</accession>
<dbReference type="EMBL" id="FQUS01000005">
    <property type="protein sequence ID" value="SHF04052.1"/>
    <property type="molecule type" value="Genomic_DNA"/>
</dbReference>
<evidence type="ECO:0000313" key="3">
    <source>
        <dbReference type="Proteomes" id="UP000184041"/>
    </source>
</evidence>
<dbReference type="GO" id="GO:0016853">
    <property type="term" value="F:isomerase activity"/>
    <property type="evidence" value="ECO:0007669"/>
    <property type="project" value="UniProtKB-KW"/>
</dbReference>
<reference evidence="2 3" key="1">
    <citation type="submission" date="2016-11" db="EMBL/GenBank/DDBJ databases">
        <authorList>
            <person name="Jaros S."/>
            <person name="Januszkiewicz K."/>
            <person name="Wedrychowicz H."/>
        </authorList>
    </citation>
    <scope>NUCLEOTIDE SEQUENCE [LARGE SCALE GENOMIC DNA]</scope>
    <source>
        <strain evidence="2 3">DSM 21986</strain>
    </source>
</reference>
<sequence>MEKKSLSFEITSLIHNHEATVKQLYSLVDGLAEASERISSCIKDGGKIFWMGNGGSASACQHLAAEFVGRFQQDRAALPSIALTTDTSILTAISNDYGFESVFSRQIEALCTDRDIVIGLSTSGKSRNIIEGIKKANEMGALTIGLTGQESSPLAQIATRCLNMPSQNTARIQEMHLLCCHIICEIVENTIFDD</sequence>
<dbReference type="SUPFAM" id="SSF53697">
    <property type="entry name" value="SIS domain"/>
    <property type="match status" value="1"/>
</dbReference>
<dbReference type="PROSITE" id="PS51464">
    <property type="entry name" value="SIS"/>
    <property type="match status" value="1"/>
</dbReference>
<evidence type="ECO:0000313" key="2">
    <source>
        <dbReference type="EMBL" id="SHF04052.1"/>
    </source>
</evidence>
<dbReference type="PANTHER" id="PTHR30390">
    <property type="entry name" value="SEDOHEPTULOSE 7-PHOSPHATE ISOMERASE / DNAA INITIATOR-ASSOCIATING FACTOR FOR REPLICATION INITIATION"/>
    <property type="match status" value="1"/>
</dbReference>
<protein>
    <submittedName>
        <fullName evidence="2">Phosphoheptose isomerase</fullName>
    </submittedName>
</protein>
<keyword evidence="3" id="KW-1185">Reference proteome</keyword>
<dbReference type="PANTHER" id="PTHR30390:SF6">
    <property type="entry name" value="DNAA INITIATOR-ASSOCIATING PROTEIN DIAA"/>
    <property type="match status" value="1"/>
</dbReference>
<dbReference type="InterPro" id="IPR050099">
    <property type="entry name" value="SIS_GmhA/DiaA_subfam"/>
</dbReference>
<dbReference type="Proteomes" id="UP000184041">
    <property type="component" value="Unassembled WGS sequence"/>
</dbReference>
<dbReference type="STRING" id="1194090.SAMN05443144_10541"/>
<dbReference type="InterPro" id="IPR001347">
    <property type="entry name" value="SIS_dom"/>
</dbReference>
<dbReference type="OrthoDB" id="9781311at2"/>
<keyword evidence="2" id="KW-0413">Isomerase</keyword>
<proteinExistence type="predicted"/>
<gene>
    <name evidence="2" type="ORF">SAMN05443144_10541</name>
</gene>
<organism evidence="2 3">
    <name type="scientific">Fodinibius roseus</name>
    <dbReference type="NCBI Taxonomy" id="1194090"/>
    <lineage>
        <taxon>Bacteria</taxon>
        <taxon>Pseudomonadati</taxon>
        <taxon>Balneolota</taxon>
        <taxon>Balneolia</taxon>
        <taxon>Balneolales</taxon>
        <taxon>Balneolaceae</taxon>
        <taxon>Fodinibius</taxon>
    </lineage>
</organism>
<dbReference type="GO" id="GO:0097367">
    <property type="term" value="F:carbohydrate derivative binding"/>
    <property type="evidence" value="ECO:0007669"/>
    <property type="project" value="InterPro"/>
</dbReference>
<name>A0A1M4YEZ4_9BACT</name>
<dbReference type="Gene3D" id="3.40.50.10490">
    <property type="entry name" value="Glucose-6-phosphate isomerase like protein, domain 1"/>
    <property type="match status" value="1"/>
</dbReference>
<dbReference type="AlphaFoldDB" id="A0A1M4YEZ4"/>
<dbReference type="Pfam" id="PF13580">
    <property type="entry name" value="SIS_2"/>
    <property type="match status" value="1"/>
</dbReference>
<dbReference type="CDD" id="cd05006">
    <property type="entry name" value="SIS_GmhA"/>
    <property type="match status" value="1"/>
</dbReference>
<dbReference type="InterPro" id="IPR035461">
    <property type="entry name" value="GmhA/DiaA"/>
</dbReference>
<dbReference type="InterPro" id="IPR046348">
    <property type="entry name" value="SIS_dom_sf"/>
</dbReference>
<dbReference type="RefSeq" id="WP_073060715.1">
    <property type="nucleotide sequence ID" value="NZ_FQUS01000005.1"/>
</dbReference>
<feature type="domain" description="SIS" evidence="1">
    <location>
        <begin position="38"/>
        <end position="194"/>
    </location>
</feature>